<protein>
    <recommendedName>
        <fullName evidence="3">DUF6534 domain-containing protein</fullName>
    </recommendedName>
</protein>
<dbReference type="STRING" id="1331196.A0A1B9IFM0"/>
<reference evidence="5" key="2">
    <citation type="submission" date="2013-12" db="EMBL/GenBank/DDBJ databases">
        <title>Evolution of pathogenesis and genome organization in the Tremellales.</title>
        <authorList>
            <person name="Cuomo C."/>
            <person name="Litvintseva A."/>
            <person name="Heitman J."/>
            <person name="Chen Y."/>
            <person name="Sun S."/>
            <person name="Springer D."/>
            <person name="Dromer F."/>
            <person name="Young S."/>
            <person name="Zeng Q."/>
            <person name="Chapman S."/>
            <person name="Gujja S."/>
            <person name="Saif S."/>
            <person name="Birren B."/>
        </authorList>
    </citation>
    <scope>NUCLEOTIDE SEQUENCE [LARGE SCALE GENOMIC DNA]</scope>
    <source>
        <strain evidence="5">CBS 10435</strain>
    </source>
</reference>
<feature type="transmembrane region" description="Helical" evidence="2">
    <location>
        <begin position="52"/>
        <end position="75"/>
    </location>
</feature>
<dbReference type="Pfam" id="PF20152">
    <property type="entry name" value="DUF6534"/>
    <property type="match status" value="1"/>
</dbReference>
<feature type="domain" description="DUF6534" evidence="3">
    <location>
        <begin position="215"/>
        <end position="308"/>
    </location>
</feature>
<dbReference type="OrthoDB" id="2535105at2759"/>
<dbReference type="Proteomes" id="UP000092583">
    <property type="component" value="Unassembled WGS sequence"/>
</dbReference>
<evidence type="ECO:0000256" key="1">
    <source>
        <dbReference type="SAM" id="MobiDB-lite"/>
    </source>
</evidence>
<evidence type="ECO:0000313" key="4">
    <source>
        <dbReference type="EMBL" id="OCF54356.1"/>
    </source>
</evidence>
<feature type="transmembrane region" description="Helical" evidence="2">
    <location>
        <begin position="204"/>
        <end position="228"/>
    </location>
</feature>
<feature type="compositionally biased region" description="Low complexity" evidence="1">
    <location>
        <begin position="367"/>
        <end position="384"/>
    </location>
</feature>
<dbReference type="PANTHER" id="PTHR40465">
    <property type="entry name" value="CHROMOSOME 1, WHOLE GENOME SHOTGUN SEQUENCE"/>
    <property type="match status" value="1"/>
</dbReference>
<feature type="transmembrane region" description="Helical" evidence="2">
    <location>
        <begin position="249"/>
        <end position="272"/>
    </location>
</feature>
<keyword evidence="2" id="KW-1133">Transmembrane helix</keyword>
<accession>A0A1B9IFM0</accession>
<gene>
    <name evidence="4" type="ORF">L486_08270</name>
</gene>
<dbReference type="PANTHER" id="PTHR40465:SF1">
    <property type="entry name" value="DUF6534 DOMAIN-CONTAINING PROTEIN"/>
    <property type="match status" value="1"/>
</dbReference>
<feature type="transmembrane region" description="Helical" evidence="2">
    <location>
        <begin position="20"/>
        <end position="40"/>
    </location>
</feature>
<evidence type="ECO:0000313" key="5">
    <source>
        <dbReference type="Proteomes" id="UP000092583"/>
    </source>
</evidence>
<reference evidence="4 5" key="1">
    <citation type="submission" date="2013-07" db="EMBL/GenBank/DDBJ databases">
        <title>The Genome Sequence of Kwoniella mangroviensis CBS10435.</title>
        <authorList>
            <consortium name="The Broad Institute Genome Sequencing Platform"/>
            <person name="Cuomo C."/>
            <person name="Litvintseva A."/>
            <person name="Chen Y."/>
            <person name="Heitman J."/>
            <person name="Sun S."/>
            <person name="Springer D."/>
            <person name="Dromer F."/>
            <person name="Young S.K."/>
            <person name="Zeng Q."/>
            <person name="Gargeya S."/>
            <person name="Fitzgerald M."/>
            <person name="Abouelleil A."/>
            <person name="Alvarado L."/>
            <person name="Berlin A.M."/>
            <person name="Chapman S.B."/>
            <person name="Dewar J."/>
            <person name="Goldberg J."/>
            <person name="Griggs A."/>
            <person name="Gujja S."/>
            <person name="Hansen M."/>
            <person name="Howarth C."/>
            <person name="Imamovic A."/>
            <person name="Larimer J."/>
            <person name="McCowan C."/>
            <person name="Murphy C."/>
            <person name="Pearson M."/>
            <person name="Priest M."/>
            <person name="Roberts A."/>
            <person name="Saif S."/>
            <person name="Shea T."/>
            <person name="Sykes S."/>
            <person name="Wortman J."/>
            <person name="Nusbaum C."/>
            <person name="Birren B."/>
        </authorList>
    </citation>
    <scope>NUCLEOTIDE SEQUENCE [LARGE SCALE GENOMIC DNA]</scope>
    <source>
        <strain evidence="4 5">CBS 10435</strain>
    </source>
</reference>
<name>A0A1B9IFM0_9TREE</name>
<dbReference type="InterPro" id="IPR045339">
    <property type="entry name" value="DUF6534"/>
</dbReference>
<keyword evidence="2" id="KW-0472">Membrane</keyword>
<dbReference type="EMBL" id="KV700092">
    <property type="protein sequence ID" value="OCF54356.1"/>
    <property type="molecule type" value="Genomic_DNA"/>
</dbReference>
<feature type="compositionally biased region" description="Basic and acidic residues" evidence="1">
    <location>
        <begin position="322"/>
        <end position="334"/>
    </location>
</feature>
<evidence type="ECO:0000256" key="2">
    <source>
        <dbReference type="SAM" id="Phobius"/>
    </source>
</evidence>
<feature type="transmembrane region" description="Helical" evidence="2">
    <location>
        <begin position="121"/>
        <end position="146"/>
    </location>
</feature>
<feature type="transmembrane region" description="Helical" evidence="2">
    <location>
        <begin position="158"/>
        <end position="184"/>
    </location>
</feature>
<feature type="region of interest" description="Disordered" evidence="1">
    <location>
        <begin position="307"/>
        <end position="335"/>
    </location>
</feature>
<sequence>MEEINQSNNPYPVMPTGYLLGSYLALALYGVHISQVIRYFSHHRDPLRTKLLVCWIFLVSTLQIIIILLSSHQYYVNGIADKKIWGTFWWPLSFQDGLSTGFVECMTDCFWSSDNANNEEFTLTLFFVLGLPQIPLMAFTAQLYFGRRVWLLTGKKPWMIWATSILATIAFACGIALAVTAHIWSDNPFVPFQLFKQRTIGIPSQIVAITWMGLSAFTDGCITLLLIWRFRQARRNSVFYSTRNLVRKMIALTMETVLLTHIVGATMCIIFLASPAAHRTKNNVFWILLESITELYALSIVFTINSRSPTPPPTPDTDVDDSDGKDGDGRDRLPDGLAQTALDYHVEGYQGSTPFGVRAVNVNVQVDRSTGSGSGTGSSRTGDTIPSPFTPMDMDGQQYFPPFSMGSPGRMSMTMETEDVIDEKNGK</sequence>
<keyword evidence="5" id="KW-1185">Reference proteome</keyword>
<organism evidence="4 5">
    <name type="scientific">Kwoniella mangroviensis CBS 10435</name>
    <dbReference type="NCBI Taxonomy" id="1331196"/>
    <lineage>
        <taxon>Eukaryota</taxon>
        <taxon>Fungi</taxon>
        <taxon>Dikarya</taxon>
        <taxon>Basidiomycota</taxon>
        <taxon>Agaricomycotina</taxon>
        <taxon>Tremellomycetes</taxon>
        <taxon>Tremellales</taxon>
        <taxon>Cryptococcaceae</taxon>
        <taxon>Kwoniella</taxon>
    </lineage>
</organism>
<feature type="region of interest" description="Disordered" evidence="1">
    <location>
        <begin position="367"/>
        <end position="391"/>
    </location>
</feature>
<keyword evidence="2" id="KW-0812">Transmembrane</keyword>
<dbReference type="AlphaFoldDB" id="A0A1B9IFM0"/>
<proteinExistence type="predicted"/>
<evidence type="ECO:0000259" key="3">
    <source>
        <dbReference type="Pfam" id="PF20152"/>
    </source>
</evidence>